<evidence type="ECO:0000256" key="1">
    <source>
        <dbReference type="ARBA" id="ARBA00022475"/>
    </source>
</evidence>
<proteinExistence type="inferred from homology"/>
<evidence type="ECO:0000256" key="2">
    <source>
        <dbReference type="ARBA" id="ARBA00022670"/>
    </source>
</evidence>
<evidence type="ECO:0000256" key="7">
    <source>
        <dbReference type="SAM" id="Phobius"/>
    </source>
</evidence>
<dbReference type="PRINTS" id="PR00781">
    <property type="entry name" value="LIPOSIGPTASE"/>
</dbReference>
<feature type="transmembrane region" description="Helical" evidence="7">
    <location>
        <begin position="140"/>
        <end position="160"/>
    </location>
</feature>
<protein>
    <submittedName>
        <fullName evidence="8">Unannotated protein</fullName>
    </submittedName>
</protein>
<evidence type="ECO:0000256" key="6">
    <source>
        <dbReference type="ARBA" id="ARBA00023136"/>
    </source>
</evidence>
<dbReference type="AlphaFoldDB" id="A0A6J7S3R5"/>
<dbReference type="InterPro" id="IPR001872">
    <property type="entry name" value="Peptidase_A8"/>
</dbReference>
<sequence>MSNAVRHRPIWVLAVVSLSVVVLDQLSKAWAVSALRPRLLPGGDGPIEILGSLLKLTYTQNTGAAFSIGTGSTWIFSLIAIGVAIFIIRSAKDLGSIAWAVGLGGLLGGLLGNLIDRLTRYPSPGQGYVVDWIQLPNFPVFNVADMSITFSAILMVFLALRGIDYKGTVSTTS</sequence>
<dbReference type="HAMAP" id="MF_00161">
    <property type="entry name" value="LspA"/>
    <property type="match status" value="1"/>
</dbReference>
<keyword evidence="5 7" id="KW-1133">Transmembrane helix</keyword>
<dbReference type="EMBL" id="CAFBPZ010000015">
    <property type="protein sequence ID" value="CAB5035974.1"/>
    <property type="molecule type" value="Genomic_DNA"/>
</dbReference>
<keyword evidence="4" id="KW-0378">Hydrolase</keyword>
<dbReference type="GO" id="GO:0016020">
    <property type="term" value="C:membrane"/>
    <property type="evidence" value="ECO:0007669"/>
    <property type="project" value="InterPro"/>
</dbReference>
<feature type="transmembrane region" description="Helical" evidence="7">
    <location>
        <begin position="94"/>
        <end position="115"/>
    </location>
</feature>
<reference evidence="8" key="1">
    <citation type="submission" date="2020-05" db="EMBL/GenBank/DDBJ databases">
        <authorList>
            <person name="Chiriac C."/>
            <person name="Salcher M."/>
            <person name="Ghai R."/>
            <person name="Kavagutti S V."/>
        </authorList>
    </citation>
    <scope>NUCLEOTIDE SEQUENCE</scope>
</reference>
<keyword evidence="2" id="KW-0645">Protease</keyword>
<dbReference type="Pfam" id="PF01252">
    <property type="entry name" value="Peptidase_A8"/>
    <property type="match status" value="1"/>
</dbReference>
<accession>A0A6J7S3R5</accession>
<name>A0A6J7S3R5_9ZZZZ</name>
<dbReference type="PANTHER" id="PTHR33695">
    <property type="entry name" value="LIPOPROTEIN SIGNAL PEPTIDASE"/>
    <property type="match status" value="1"/>
</dbReference>
<evidence type="ECO:0000256" key="3">
    <source>
        <dbReference type="ARBA" id="ARBA00022692"/>
    </source>
</evidence>
<dbReference type="GO" id="GO:0004190">
    <property type="term" value="F:aspartic-type endopeptidase activity"/>
    <property type="evidence" value="ECO:0007669"/>
    <property type="project" value="InterPro"/>
</dbReference>
<organism evidence="8">
    <name type="scientific">freshwater metagenome</name>
    <dbReference type="NCBI Taxonomy" id="449393"/>
    <lineage>
        <taxon>unclassified sequences</taxon>
        <taxon>metagenomes</taxon>
        <taxon>ecological metagenomes</taxon>
    </lineage>
</organism>
<evidence type="ECO:0000256" key="5">
    <source>
        <dbReference type="ARBA" id="ARBA00022989"/>
    </source>
</evidence>
<evidence type="ECO:0000313" key="8">
    <source>
        <dbReference type="EMBL" id="CAB5035974.1"/>
    </source>
</evidence>
<keyword evidence="6 7" id="KW-0472">Membrane</keyword>
<keyword evidence="3 7" id="KW-0812">Transmembrane</keyword>
<dbReference type="GO" id="GO:0006508">
    <property type="term" value="P:proteolysis"/>
    <property type="evidence" value="ECO:0007669"/>
    <property type="project" value="UniProtKB-KW"/>
</dbReference>
<gene>
    <name evidence="8" type="ORF">UFOPK4237_00396</name>
</gene>
<dbReference type="PANTHER" id="PTHR33695:SF1">
    <property type="entry name" value="LIPOPROTEIN SIGNAL PEPTIDASE"/>
    <property type="match status" value="1"/>
</dbReference>
<feature type="transmembrane region" description="Helical" evidence="7">
    <location>
        <begin position="64"/>
        <end position="87"/>
    </location>
</feature>
<dbReference type="NCBIfam" id="TIGR00077">
    <property type="entry name" value="lspA"/>
    <property type="match status" value="1"/>
</dbReference>
<evidence type="ECO:0000256" key="4">
    <source>
        <dbReference type="ARBA" id="ARBA00022801"/>
    </source>
</evidence>
<keyword evidence="1" id="KW-1003">Cell membrane</keyword>